<evidence type="ECO:0000256" key="2">
    <source>
        <dbReference type="PROSITE-ProRule" id="PRU00035"/>
    </source>
</evidence>
<dbReference type="InterPro" id="IPR036427">
    <property type="entry name" value="Bromodomain-like_sf"/>
</dbReference>
<dbReference type="InterPro" id="IPR001487">
    <property type="entry name" value="Bromodomain"/>
</dbReference>
<dbReference type="GeneID" id="94846376"/>
<dbReference type="InterPro" id="IPR051831">
    <property type="entry name" value="Bromodomain_contain_prot"/>
</dbReference>
<protein>
    <submittedName>
        <fullName evidence="4">Bromodomain containing protein</fullName>
    </submittedName>
</protein>
<dbReference type="AlphaFoldDB" id="A0A1J4JBF7"/>
<dbReference type="Proteomes" id="UP000179807">
    <property type="component" value="Unassembled WGS sequence"/>
</dbReference>
<dbReference type="Gene3D" id="1.20.920.10">
    <property type="entry name" value="Bromodomain-like"/>
    <property type="match status" value="1"/>
</dbReference>
<dbReference type="Pfam" id="PF00439">
    <property type="entry name" value="Bromodomain"/>
    <property type="match status" value="1"/>
</dbReference>
<dbReference type="EMBL" id="MLAK01001205">
    <property type="protein sequence ID" value="OHS96001.1"/>
    <property type="molecule type" value="Genomic_DNA"/>
</dbReference>
<dbReference type="PRINTS" id="PR00503">
    <property type="entry name" value="BROMODOMAIN"/>
</dbReference>
<evidence type="ECO:0000313" key="4">
    <source>
        <dbReference type="EMBL" id="OHS96001.1"/>
    </source>
</evidence>
<dbReference type="PROSITE" id="PS00633">
    <property type="entry name" value="BROMODOMAIN_1"/>
    <property type="match status" value="1"/>
</dbReference>
<dbReference type="OrthoDB" id="784962at2759"/>
<dbReference type="PANTHER" id="PTHR22881:SF27">
    <property type="entry name" value="BROMODOMAIN CONTAINING 7_9"/>
    <property type="match status" value="1"/>
</dbReference>
<evidence type="ECO:0000259" key="3">
    <source>
        <dbReference type="PROSITE" id="PS50014"/>
    </source>
</evidence>
<comment type="caution">
    <text evidence="4">The sequence shown here is derived from an EMBL/GenBank/DDBJ whole genome shotgun (WGS) entry which is preliminary data.</text>
</comment>
<dbReference type="VEuPathDB" id="TrichDB:TRFO_37843"/>
<name>A0A1J4JBF7_9EUKA</name>
<reference evidence="4" key="1">
    <citation type="submission" date="2016-10" db="EMBL/GenBank/DDBJ databases">
        <authorList>
            <person name="Benchimol M."/>
            <person name="Almeida L.G."/>
            <person name="Vasconcelos A.T."/>
            <person name="Perreira-Neves A."/>
            <person name="Rosa I.A."/>
            <person name="Tasca T."/>
            <person name="Bogo M.R."/>
            <person name="de Souza W."/>
        </authorList>
    </citation>
    <scope>NUCLEOTIDE SEQUENCE [LARGE SCALE GENOMIC DNA]</scope>
    <source>
        <strain evidence="4">K</strain>
    </source>
</reference>
<gene>
    <name evidence="4" type="ORF">TRFO_37843</name>
</gene>
<proteinExistence type="predicted"/>
<keyword evidence="5" id="KW-1185">Reference proteome</keyword>
<dbReference type="PANTHER" id="PTHR22881">
    <property type="entry name" value="BROMODOMAIN CONTAINING PROTEIN"/>
    <property type="match status" value="1"/>
</dbReference>
<dbReference type="SMART" id="SM00297">
    <property type="entry name" value="BROMO"/>
    <property type="match status" value="1"/>
</dbReference>
<dbReference type="InterPro" id="IPR018359">
    <property type="entry name" value="Bromodomain_CS"/>
</dbReference>
<feature type="domain" description="Bromo" evidence="3">
    <location>
        <begin position="18"/>
        <end position="90"/>
    </location>
</feature>
<dbReference type="SUPFAM" id="SSF47370">
    <property type="entry name" value="Bromodomain"/>
    <property type="match status" value="1"/>
</dbReference>
<dbReference type="RefSeq" id="XP_068349138.1">
    <property type="nucleotide sequence ID" value="XM_068511672.1"/>
</dbReference>
<dbReference type="PROSITE" id="PS50014">
    <property type="entry name" value="BROMODOMAIN_2"/>
    <property type="match status" value="1"/>
</dbReference>
<evidence type="ECO:0000256" key="1">
    <source>
        <dbReference type="ARBA" id="ARBA00023117"/>
    </source>
</evidence>
<accession>A0A1J4JBF7</accession>
<sequence>MLSEFDKTWCQKLLTELNKMPITMPFRQPVDPIRDSAPNYLEVIKTPMDLSTMKKKLLGDEYQTVESFIDDIKLICDNAKLFNGPNSMYALICDDIMNEVQKQYCEKAESADQEWFRSLNRAIAELQEHMRSAPADVSLSFKDAPMPDLSKLSEDQIIQIESELGGGTIDTLEKKWMFLNESVRKKIMEISQ</sequence>
<evidence type="ECO:0000313" key="5">
    <source>
        <dbReference type="Proteomes" id="UP000179807"/>
    </source>
</evidence>
<organism evidence="4 5">
    <name type="scientific">Tritrichomonas foetus</name>
    <dbReference type="NCBI Taxonomy" id="1144522"/>
    <lineage>
        <taxon>Eukaryota</taxon>
        <taxon>Metamonada</taxon>
        <taxon>Parabasalia</taxon>
        <taxon>Tritrichomonadida</taxon>
        <taxon>Tritrichomonadidae</taxon>
        <taxon>Tritrichomonas</taxon>
    </lineage>
</organism>
<keyword evidence="1 2" id="KW-0103">Bromodomain</keyword>